<dbReference type="EMBL" id="MT141924">
    <property type="protein sequence ID" value="QJA72099.1"/>
    <property type="molecule type" value="Genomic_DNA"/>
</dbReference>
<name>A0A6M3JPG9_9ZZZZ</name>
<organism evidence="1">
    <name type="scientific">viral metagenome</name>
    <dbReference type="NCBI Taxonomy" id="1070528"/>
    <lineage>
        <taxon>unclassified sequences</taxon>
        <taxon>metagenomes</taxon>
        <taxon>organismal metagenomes</taxon>
    </lineage>
</organism>
<protein>
    <recommendedName>
        <fullName evidence="2">Capsid protein</fullName>
    </recommendedName>
</protein>
<proteinExistence type="predicted"/>
<gene>
    <name evidence="1" type="ORF">MM415A02924_0005</name>
</gene>
<evidence type="ECO:0008006" key="2">
    <source>
        <dbReference type="Google" id="ProtNLM"/>
    </source>
</evidence>
<sequence>MRTKVNFAIQDLVESHGADNAALVVRDLVQEKKVDLNSLSLKGIWEACQKAEGLSIDVQEAVVSYSFPKITGELINAKVIEGYEGIQLIGDTLVTTLPARHRVETFAGFTAVDAPDEVGETEEYSQTSLTEKYVQITSKKYGEMIYISEEMIFFDQTGQIINRANEIGRLAAQWRERLIMRAIQDLDTTAYYPSGTATAIYSAANDNLITTMPFGESGMEGLKIRMQRQKSDALGHADDNFIFINPADLVVLVPADLEVEALQLANSVLVPESAENAVNIFKGMFKPVTSPYISVQSPTTWYAGDFKRDFVWAEVWPLQTISMRPGSSVEFTRDIKAGMKVRFFGGAGALDTKHVFKLTA</sequence>
<dbReference type="AlphaFoldDB" id="A0A6M3JPG9"/>
<reference evidence="1" key="1">
    <citation type="submission" date="2020-03" db="EMBL/GenBank/DDBJ databases">
        <title>The deep terrestrial virosphere.</title>
        <authorList>
            <person name="Holmfeldt K."/>
            <person name="Nilsson E."/>
            <person name="Simone D."/>
            <person name="Lopez-Fernandez M."/>
            <person name="Wu X."/>
            <person name="de Brujin I."/>
            <person name="Lundin D."/>
            <person name="Andersson A."/>
            <person name="Bertilsson S."/>
            <person name="Dopson M."/>
        </authorList>
    </citation>
    <scope>NUCLEOTIDE SEQUENCE</scope>
    <source>
        <strain evidence="1">MM415A02924</strain>
    </source>
</reference>
<accession>A0A6M3JPG9</accession>
<dbReference type="Pfam" id="PF25209">
    <property type="entry name" value="Phage_capsid_4"/>
    <property type="match status" value="1"/>
</dbReference>
<evidence type="ECO:0000313" key="1">
    <source>
        <dbReference type="EMBL" id="QJA72099.1"/>
    </source>
</evidence>